<evidence type="ECO:0000256" key="2">
    <source>
        <dbReference type="ARBA" id="ARBA00022840"/>
    </source>
</evidence>
<dbReference type="InterPro" id="IPR011009">
    <property type="entry name" value="Kinase-like_dom_sf"/>
</dbReference>
<organism evidence="7 8">
    <name type="scientific">Stentor coeruleus</name>
    <dbReference type="NCBI Taxonomy" id="5963"/>
    <lineage>
        <taxon>Eukaryota</taxon>
        <taxon>Sar</taxon>
        <taxon>Alveolata</taxon>
        <taxon>Ciliophora</taxon>
        <taxon>Postciliodesmatophora</taxon>
        <taxon>Heterotrichea</taxon>
        <taxon>Heterotrichida</taxon>
        <taxon>Stentoridae</taxon>
        <taxon>Stentor</taxon>
    </lineage>
</organism>
<keyword evidence="4" id="KW-0723">Serine/threonine-protein kinase</keyword>
<feature type="binding site" evidence="3">
    <location>
        <position position="174"/>
    </location>
    <ligand>
        <name>ATP</name>
        <dbReference type="ChEBI" id="CHEBI:30616"/>
    </ligand>
</feature>
<dbReference type="PROSITE" id="PS00107">
    <property type="entry name" value="PROTEIN_KINASE_ATP"/>
    <property type="match status" value="1"/>
</dbReference>
<accession>A0A1R2CVM7</accession>
<keyword evidence="4" id="KW-0808">Transferase</keyword>
<dbReference type="InterPro" id="IPR011993">
    <property type="entry name" value="PH-like_dom_sf"/>
</dbReference>
<keyword evidence="1 3" id="KW-0547">Nucleotide-binding</keyword>
<evidence type="ECO:0008006" key="9">
    <source>
        <dbReference type="Google" id="ProtNLM"/>
    </source>
</evidence>
<keyword evidence="8" id="KW-1185">Reference proteome</keyword>
<dbReference type="GO" id="GO:0004674">
    <property type="term" value="F:protein serine/threonine kinase activity"/>
    <property type="evidence" value="ECO:0007669"/>
    <property type="project" value="UniProtKB-KW"/>
</dbReference>
<name>A0A1R2CVM7_9CILI</name>
<dbReference type="PROSITE" id="PS50011">
    <property type="entry name" value="PROTEIN_KINASE_DOM"/>
    <property type="match status" value="1"/>
</dbReference>
<dbReference type="SUPFAM" id="SSF50729">
    <property type="entry name" value="PH domain-like"/>
    <property type="match status" value="1"/>
</dbReference>
<dbReference type="GO" id="GO:0005524">
    <property type="term" value="F:ATP binding"/>
    <property type="evidence" value="ECO:0007669"/>
    <property type="project" value="UniProtKB-UniRule"/>
</dbReference>
<evidence type="ECO:0000313" key="7">
    <source>
        <dbReference type="EMBL" id="OMJ93040.1"/>
    </source>
</evidence>
<dbReference type="InterPro" id="IPR008271">
    <property type="entry name" value="Ser/Thr_kinase_AS"/>
</dbReference>
<dbReference type="SMART" id="SM00220">
    <property type="entry name" value="S_TKc"/>
    <property type="match status" value="1"/>
</dbReference>
<sequence>MSSIFDDIDRQVNPGNSFWCPLESFVLQDIIENKLHSSKLKMVKSRDQWKERIIILTTTSLYYCKKNTENPKKMTVIKWKKVEAFTEDNEIEERFVFKIGQGHIFEEFYTENVEMLENWLANLSKVAIMNDLEEDYAIIKEVGKGNYATVFLVQDIENYQKYAVKQINKEVVKKSSRGPSAVISEIEIMRKINHPMMIKLYMIYENDDFVSLVLDYVEGGDLFHRIQKKERFSEEVAAIFISNMLEGLRYLHSLNIVHRDLKPENILMVSSEDDSEFKLCDFGLACIAGDDQVLRCGSPGYVAPEILMKKAYNNKVDIFSAGIILYIILSGRAPFYGKTSNEILIKNKECRLQFHDKYWRHVSKDGIDMVLKLTDPDPNTRVSADLALRHPWLQSANKSMSFLSPFPVSQNIENSPEGGASFTLMKRINDRREMGAEVVIGNVELGRNATEHMPESRHANEVLKKLRDEDTNI</sequence>
<dbReference type="Pfam" id="PF00069">
    <property type="entry name" value="Pkinase"/>
    <property type="match status" value="1"/>
</dbReference>
<proteinExistence type="inferred from homology"/>
<feature type="domain" description="PH" evidence="5">
    <location>
        <begin position="33"/>
        <end position="128"/>
    </location>
</feature>
<dbReference type="Proteomes" id="UP000187209">
    <property type="component" value="Unassembled WGS sequence"/>
</dbReference>
<evidence type="ECO:0000256" key="4">
    <source>
        <dbReference type="RuleBase" id="RU000304"/>
    </source>
</evidence>
<dbReference type="AlphaFoldDB" id="A0A1R2CVM7"/>
<dbReference type="OrthoDB" id="290808at2759"/>
<dbReference type="SMART" id="SM00233">
    <property type="entry name" value="PH"/>
    <property type="match status" value="1"/>
</dbReference>
<dbReference type="Pfam" id="PF00169">
    <property type="entry name" value="PH"/>
    <property type="match status" value="1"/>
</dbReference>
<comment type="similarity">
    <text evidence="4">Belongs to the protein kinase superfamily.</text>
</comment>
<dbReference type="InterPro" id="IPR017441">
    <property type="entry name" value="Protein_kinase_ATP_BS"/>
</dbReference>
<dbReference type="InterPro" id="IPR001849">
    <property type="entry name" value="PH_domain"/>
</dbReference>
<dbReference type="Gene3D" id="3.30.200.20">
    <property type="entry name" value="Phosphorylase Kinase, domain 1"/>
    <property type="match status" value="1"/>
</dbReference>
<dbReference type="CDD" id="cd05117">
    <property type="entry name" value="STKc_CAMK"/>
    <property type="match status" value="1"/>
</dbReference>
<dbReference type="EMBL" id="MPUH01000050">
    <property type="protein sequence ID" value="OMJ93040.1"/>
    <property type="molecule type" value="Genomic_DNA"/>
</dbReference>
<keyword evidence="2 3" id="KW-0067">ATP-binding</keyword>
<gene>
    <name evidence="7" type="ORF">SteCoe_4125</name>
</gene>
<evidence type="ECO:0000259" key="6">
    <source>
        <dbReference type="PROSITE" id="PS50011"/>
    </source>
</evidence>
<dbReference type="InterPro" id="IPR000719">
    <property type="entry name" value="Prot_kinase_dom"/>
</dbReference>
<dbReference type="PANTHER" id="PTHR24347">
    <property type="entry name" value="SERINE/THREONINE-PROTEIN KINASE"/>
    <property type="match status" value="1"/>
</dbReference>
<evidence type="ECO:0000259" key="5">
    <source>
        <dbReference type="PROSITE" id="PS50003"/>
    </source>
</evidence>
<dbReference type="PROSITE" id="PS00108">
    <property type="entry name" value="PROTEIN_KINASE_ST"/>
    <property type="match status" value="1"/>
</dbReference>
<dbReference type="FunFam" id="1.10.510.10:FF:000945">
    <property type="entry name" value="Uncharacterized protein"/>
    <property type="match status" value="1"/>
</dbReference>
<dbReference type="Gene3D" id="1.10.510.10">
    <property type="entry name" value="Transferase(Phosphotransferase) domain 1"/>
    <property type="match status" value="1"/>
</dbReference>
<dbReference type="PROSITE" id="PS50003">
    <property type="entry name" value="PH_DOMAIN"/>
    <property type="match status" value="1"/>
</dbReference>
<protein>
    <recommendedName>
        <fullName evidence="9">Protein kinase domain-containing protein</fullName>
    </recommendedName>
</protein>
<comment type="caution">
    <text evidence="7">The sequence shown here is derived from an EMBL/GenBank/DDBJ whole genome shotgun (WGS) entry which is preliminary data.</text>
</comment>
<evidence type="ECO:0000313" key="8">
    <source>
        <dbReference type="Proteomes" id="UP000187209"/>
    </source>
</evidence>
<evidence type="ECO:0000256" key="3">
    <source>
        <dbReference type="PROSITE-ProRule" id="PRU10141"/>
    </source>
</evidence>
<reference evidence="7 8" key="1">
    <citation type="submission" date="2016-11" db="EMBL/GenBank/DDBJ databases">
        <title>The macronuclear genome of Stentor coeruleus: a giant cell with tiny introns.</title>
        <authorList>
            <person name="Slabodnick M."/>
            <person name="Ruby J.G."/>
            <person name="Reiff S.B."/>
            <person name="Swart E.C."/>
            <person name="Gosai S."/>
            <person name="Prabakaran S."/>
            <person name="Witkowska E."/>
            <person name="Larue G.E."/>
            <person name="Fisher S."/>
            <person name="Freeman R.M."/>
            <person name="Gunawardena J."/>
            <person name="Chu W."/>
            <person name="Stover N.A."/>
            <person name="Gregory B.D."/>
            <person name="Nowacki M."/>
            <person name="Derisi J."/>
            <person name="Roy S.W."/>
            <person name="Marshall W.F."/>
            <person name="Sood P."/>
        </authorList>
    </citation>
    <scope>NUCLEOTIDE SEQUENCE [LARGE SCALE GENOMIC DNA]</scope>
    <source>
        <strain evidence="7">WM001</strain>
    </source>
</reference>
<evidence type="ECO:0000256" key="1">
    <source>
        <dbReference type="ARBA" id="ARBA00022741"/>
    </source>
</evidence>
<dbReference type="Gene3D" id="2.30.29.30">
    <property type="entry name" value="Pleckstrin-homology domain (PH domain)/Phosphotyrosine-binding domain (PTB)"/>
    <property type="match status" value="1"/>
</dbReference>
<dbReference type="SUPFAM" id="SSF56112">
    <property type="entry name" value="Protein kinase-like (PK-like)"/>
    <property type="match status" value="1"/>
</dbReference>
<keyword evidence="4" id="KW-0418">Kinase</keyword>
<feature type="domain" description="Protein kinase" evidence="6">
    <location>
        <begin position="136"/>
        <end position="393"/>
    </location>
</feature>